<dbReference type="AlphaFoldDB" id="A0A0M0J4U7"/>
<comment type="similarity">
    <text evidence="1 6">Belongs to the peptidase A1 family.</text>
</comment>
<dbReference type="PANTHER" id="PTHR47966">
    <property type="entry name" value="BETA-SITE APP-CLEAVING ENZYME, ISOFORM A-RELATED"/>
    <property type="match status" value="1"/>
</dbReference>
<name>A0A0M0J4U7_9EUKA</name>
<keyword evidence="4 6" id="KW-0378">Hydrolase</keyword>
<dbReference type="Gene3D" id="2.40.70.10">
    <property type="entry name" value="Acid Proteases"/>
    <property type="match status" value="2"/>
</dbReference>
<evidence type="ECO:0000256" key="1">
    <source>
        <dbReference type="ARBA" id="ARBA00007447"/>
    </source>
</evidence>
<feature type="active site" evidence="5">
    <location>
        <position position="276"/>
    </location>
</feature>
<reference evidence="9" key="1">
    <citation type="journal article" date="2015" name="PLoS Genet.">
        <title>Genome Sequence and Transcriptome Analyses of Chrysochromulina tobin: Metabolic Tools for Enhanced Algal Fitness in the Prominent Order Prymnesiales (Haptophyceae).</title>
        <authorList>
            <person name="Hovde B.T."/>
            <person name="Deodato C.R."/>
            <person name="Hunsperger H.M."/>
            <person name="Ryken S.A."/>
            <person name="Yost W."/>
            <person name="Jha R.K."/>
            <person name="Patterson J."/>
            <person name="Monnat R.J. Jr."/>
            <person name="Barlow S.B."/>
            <person name="Starkenburg S.R."/>
            <person name="Cattolico R.A."/>
        </authorList>
    </citation>
    <scope>NUCLEOTIDE SEQUENCE</scope>
    <source>
        <strain evidence="9">CCMP291</strain>
    </source>
</reference>
<accession>A0A0M0J4U7</accession>
<dbReference type="GO" id="GO:0006508">
    <property type="term" value="P:proteolysis"/>
    <property type="evidence" value="ECO:0007669"/>
    <property type="project" value="UniProtKB-KW"/>
</dbReference>
<dbReference type="PROSITE" id="PS00141">
    <property type="entry name" value="ASP_PROTEASE"/>
    <property type="match status" value="1"/>
</dbReference>
<dbReference type="PROSITE" id="PS51767">
    <property type="entry name" value="PEPTIDASE_A1"/>
    <property type="match status" value="1"/>
</dbReference>
<evidence type="ECO:0000256" key="3">
    <source>
        <dbReference type="ARBA" id="ARBA00022750"/>
    </source>
</evidence>
<dbReference type="InterPro" id="IPR021109">
    <property type="entry name" value="Peptidase_aspartic_dom_sf"/>
</dbReference>
<dbReference type="SUPFAM" id="SSF50630">
    <property type="entry name" value="Acid proteases"/>
    <property type="match status" value="1"/>
</dbReference>
<evidence type="ECO:0000259" key="7">
    <source>
        <dbReference type="PROSITE" id="PS51767"/>
    </source>
</evidence>
<comment type="caution">
    <text evidence="8">The sequence shown here is derived from an EMBL/GenBank/DDBJ whole genome shotgun (WGS) entry which is preliminary data.</text>
</comment>
<sequence length="404" mass="43105">MMSSIGPFVMIATGIVRVPLTHEMTLMSPSGATLHSLVGKSGTFLAYERAKLAAKYGLNAGPVSVNLTDFLNAQYYGPLDIGTPAQSFKAVYDTGSSNTWIPGKNCPVEKRDKYHSEKSSTYHYNGSKFEIQYGSGAVEGVIDADDVSIGGLVATQHLFAETTQEPGLSWEVGRFDGILGFGWPEISVNKIPPYFHVLIAQSKVEEPVFSFYFGSTTGEKPQVGGELSLGGTDPAHYTGKLEYIPVSKKGYWQIAAGNLTVGKETVIGGDFEVVLDTGTSLLALPLREAVEINSKLGCVDIGIECEFIRPNPDDPSSTCPDPKTLPSLSIELGGKVYTLSGEDLLVKITQAGQTVCLSGIMGFPGPLPGGLKAILGDVFLKSVTPRLMWARLARPFGSSVSHAL</sequence>
<evidence type="ECO:0000256" key="4">
    <source>
        <dbReference type="ARBA" id="ARBA00022801"/>
    </source>
</evidence>
<evidence type="ECO:0000313" key="8">
    <source>
        <dbReference type="EMBL" id="KOO21233.1"/>
    </source>
</evidence>
<evidence type="ECO:0000256" key="2">
    <source>
        <dbReference type="ARBA" id="ARBA00022670"/>
    </source>
</evidence>
<evidence type="ECO:0000256" key="6">
    <source>
        <dbReference type="RuleBase" id="RU000454"/>
    </source>
</evidence>
<protein>
    <submittedName>
        <fullName evidence="8">Cathepsin d</fullName>
    </submittedName>
</protein>
<dbReference type="InterPro" id="IPR001461">
    <property type="entry name" value="Aspartic_peptidase_A1"/>
</dbReference>
<dbReference type="PANTHER" id="PTHR47966:SF51">
    <property type="entry name" value="BETA-SITE APP-CLEAVING ENZYME, ISOFORM A-RELATED"/>
    <property type="match status" value="1"/>
</dbReference>
<dbReference type="Proteomes" id="UP000037460">
    <property type="component" value="Unassembled WGS sequence"/>
</dbReference>
<evidence type="ECO:0000313" key="9">
    <source>
        <dbReference type="Proteomes" id="UP000037460"/>
    </source>
</evidence>
<keyword evidence="9" id="KW-1185">Reference proteome</keyword>
<dbReference type="InterPro" id="IPR033121">
    <property type="entry name" value="PEPTIDASE_A1"/>
</dbReference>
<proteinExistence type="inferred from homology"/>
<dbReference type="InterPro" id="IPR001969">
    <property type="entry name" value="Aspartic_peptidase_AS"/>
</dbReference>
<organism evidence="8 9">
    <name type="scientific">Chrysochromulina tobinii</name>
    <dbReference type="NCBI Taxonomy" id="1460289"/>
    <lineage>
        <taxon>Eukaryota</taxon>
        <taxon>Haptista</taxon>
        <taxon>Haptophyta</taxon>
        <taxon>Prymnesiophyceae</taxon>
        <taxon>Prymnesiales</taxon>
        <taxon>Chrysochromulinaceae</taxon>
        <taxon>Chrysochromulina</taxon>
    </lineage>
</organism>
<dbReference type="OrthoDB" id="771136at2759"/>
<feature type="active site" evidence="5">
    <location>
        <position position="93"/>
    </location>
</feature>
<keyword evidence="3 6" id="KW-0064">Aspartyl protease</keyword>
<dbReference type="PRINTS" id="PR00792">
    <property type="entry name" value="PEPSIN"/>
</dbReference>
<dbReference type="EMBL" id="JWZX01003380">
    <property type="protein sequence ID" value="KOO21233.1"/>
    <property type="molecule type" value="Genomic_DNA"/>
</dbReference>
<dbReference type="GO" id="GO:0004190">
    <property type="term" value="F:aspartic-type endopeptidase activity"/>
    <property type="evidence" value="ECO:0007669"/>
    <property type="project" value="UniProtKB-KW"/>
</dbReference>
<keyword evidence="2 6" id="KW-0645">Protease</keyword>
<feature type="domain" description="Peptidase A1" evidence="7">
    <location>
        <begin position="75"/>
        <end position="397"/>
    </location>
</feature>
<dbReference type="Pfam" id="PF00026">
    <property type="entry name" value="Asp"/>
    <property type="match status" value="1"/>
</dbReference>
<gene>
    <name evidence="8" type="ORF">Ctob_000801</name>
</gene>
<dbReference type="FunFam" id="2.40.70.10:FF:000115">
    <property type="entry name" value="Lysosomal aspartic protease"/>
    <property type="match status" value="1"/>
</dbReference>
<evidence type="ECO:0000256" key="5">
    <source>
        <dbReference type="PIRSR" id="PIRSR601461-1"/>
    </source>
</evidence>